<evidence type="ECO:0000256" key="2">
    <source>
        <dbReference type="ARBA" id="ARBA00023287"/>
    </source>
</evidence>
<dbReference type="InterPro" id="IPR045584">
    <property type="entry name" value="Pilin-like"/>
</dbReference>
<evidence type="ECO:0000313" key="5">
    <source>
        <dbReference type="EMBL" id="WLV24118.1"/>
    </source>
</evidence>
<dbReference type="EMBL" id="CP129113">
    <property type="protein sequence ID" value="WLV24118.1"/>
    <property type="molecule type" value="Genomic_DNA"/>
</dbReference>
<sequence length="167" mass="17587">MFKKYMQKLKKDQRGLTLVELLAVVVILAIVAAIAFVVIGNVIDNSKKDAQVANAQQMITAAKLYESSGGEIGSGSGGVTAATLQSEGSLSKLTDPWKKGPYGTAGTVTASGTKDSRVYVVKLNDTDSKCTINSTEENLNKEGRKACGKNLSTNTTEPAEPTETTTP</sequence>
<dbReference type="RefSeq" id="WP_348026824.1">
    <property type="nucleotide sequence ID" value="NZ_CP129113.1"/>
</dbReference>
<comment type="subcellular location">
    <subcellularLocation>
        <location evidence="1">Cell surface</location>
    </subcellularLocation>
</comment>
<feature type="region of interest" description="Disordered" evidence="3">
    <location>
        <begin position="137"/>
        <end position="167"/>
    </location>
</feature>
<keyword evidence="6" id="KW-1185">Reference proteome</keyword>
<feature type="compositionally biased region" description="Low complexity" evidence="3">
    <location>
        <begin position="153"/>
        <end position="167"/>
    </location>
</feature>
<protein>
    <submittedName>
        <fullName evidence="5">Type II secretion system protein</fullName>
    </submittedName>
</protein>
<proteinExistence type="predicted"/>
<keyword evidence="4" id="KW-0812">Transmembrane</keyword>
<gene>
    <name evidence="5" type="ORF">QR721_10780</name>
</gene>
<dbReference type="Pfam" id="PF07963">
    <property type="entry name" value="N_methyl"/>
    <property type="match status" value="1"/>
</dbReference>
<keyword evidence="2" id="KW-0178">Competence</keyword>
<dbReference type="SUPFAM" id="SSF54523">
    <property type="entry name" value="Pili subunits"/>
    <property type="match status" value="1"/>
</dbReference>
<evidence type="ECO:0000256" key="4">
    <source>
        <dbReference type="SAM" id="Phobius"/>
    </source>
</evidence>
<dbReference type="Gene3D" id="3.30.700.10">
    <property type="entry name" value="Glycoprotein, Type 4 Pilin"/>
    <property type="match status" value="1"/>
</dbReference>
<dbReference type="PROSITE" id="PS00409">
    <property type="entry name" value="PROKAR_NTER_METHYL"/>
    <property type="match status" value="1"/>
</dbReference>
<keyword evidence="4" id="KW-1133">Transmembrane helix</keyword>
<evidence type="ECO:0000313" key="6">
    <source>
        <dbReference type="Proteomes" id="UP001180087"/>
    </source>
</evidence>
<reference evidence="5" key="1">
    <citation type="submission" date="2023-06" db="EMBL/GenBank/DDBJ databases">
        <title>A Treasure from Seagulls: Isolation and Description of Aciduricobacillus qingdaonensis gen. nov., sp. nov., a Rare Obligately Uric Acid-utilizing Member in the Family Bacillaceae.</title>
        <authorList>
            <person name="Liu W."/>
            <person name="Wang B."/>
        </authorList>
    </citation>
    <scope>NUCLEOTIDE SEQUENCE</scope>
    <source>
        <strain evidence="5">44XB</strain>
    </source>
</reference>
<organism evidence="5 6">
    <name type="scientific">Aciduricibacillus chroicocephali</name>
    <dbReference type="NCBI Taxonomy" id="3054939"/>
    <lineage>
        <taxon>Bacteria</taxon>
        <taxon>Bacillati</taxon>
        <taxon>Bacillota</taxon>
        <taxon>Bacilli</taxon>
        <taxon>Bacillales</taxon>
        <taxon>Bacillaceae</taxon>
        <taxon>Aciduricibacillus</taxon>
    </lineage>
</organism>
<evidence type="ECO:0000256" key="1">
    <source>
        <dbReference type="ARBA" id="ARBA00004241"/>
    </source>
</evidence>
<feature type="transmembrane region" description="Helical" evidence="4">
    <location>
        <begin position="21"/>
        <end position="43"/>
    </location>
</feature>
<dbReference type="NCBIfam" id="TIGR02532">
    <property type="entry name" value="IV_pilin_GFxxxE"/>
    <property type="match status" value="1"/>
</dbReference>
<evidence type="ECO:0000256" key="3">
    <source>
        <dbReference type="SAM" id="MobiDB-lite"/>
    </source>
</evidence>
<dbReference type="InterPro" id="IPR012902">
    <property type="entry name" value="N_methyl_site"/>
</dbReference>
<keyword evidence="4" id="KW-0472">Membrane</keyword>
<dbReference type="Proteomes" id="UP001180087">
    <property type="component" value="Chromosome"/>
</dbReference>
<accession>A0ABY9KTH2</accession>
<name>A0ABY9KTH2_9BACI</name>